<organism evidence="1 2">
    <name type="scientific">Alicyclobacillus acidoterrestris (strain ATCC 49025 / DSM 3922 / CIP 106132 / NCIMB 13137 / GD3B)</name>
    <dbReference type="NCBI Taxonomy" id="1356854"/>
    <lineage>
        <taxon>Bacteria</taxon>
        <taxon>Bacillati</taxon>
        <taxon>Bacillota</taxon>
        <taxon>Bacilli</taxon>
        <taxon>Bacillales</taxon>
        <taxon>Alicyclobacillaceae</taxon>
        <taxon>Alicyclobacillus</taxon>
    </lineage>
</organism>
<dbReference type="OrthoDB" id="10004811at2"/>
<keyword evidence="2" id="KW-1185">Reference proteome</keyword>
<dbReference type="STRING" id="1356854.N007_08235"/>
<evidence type="ECO:0000313" key="1">
    <source>
        <dbReference type="EMBL" id="UNO47304.1"/>
    </source>
</evidence>
<sequence>MTRHIKLVYGVGIVILLVSLYFDWNLHKTHQNFKTNAQANLVLGVGLIGQAHDLIKRGNAKAATPVAYEGIGYLRASAGEMEQLGVDNVSGVASFMDQAMSNILDLDKQPADTGTKEHDQQVIETLESNFKPFARINYGSMSDGQLKQALDHVYQAMTPQERQQFGG</sequence>
<protein>
    <submittedName>
        <fullName evidence="1">Uncharacterized protein</fullName>
    </submittedName>
</protein>
<gene>
    <name evidence="1" type="ORF">K1I37_11220</name>
</gene>
<name>T0D244_ALIAG</name>
<dbReference type="EMBL" id="CP080467">
    <property type="protein sequence ID" value="UNO47304.1"/>
    <property type="molecule type" value="Genomic_DNA"/>
</dbReference>
<dbReference type="Proteomes" id="UP000829401">
    <property type="component" value="Chromosome"/>
</dbReference>
<dbReference type="AlphaFoldDB" id="T0D244"/>
<evidence type="ECO:0000313" key="2">
    <source>
        <dbReference type="Proteomes" id="UP000829401"/>
    </source>
</evidence>
<dbReference type="RefSeq" id="WP_021296710.1">
    <property type="nucleotide sequence ID" value="NZ_AURB01000134.1"/>
</dbReference>
<proteinExistence type="predicted"/>
<reference evidence="2" key="1">
    <citation type="journal article" date="2022" name="G3 (Bethesda)">
        <title>Unveiling the complete genome sequence of Alicyclobacillus acidoterrestris DSM 3922T, a taint-producing strain.</title>
        <authorList>
            <person name="Leonardo I.C."/>
            <person name="Barreto Crespo M.T."/>
            <person name="Gaspar F.B."/>
        </authorList>
    </citation>
    <scope>NUCLEOTIDE SEQUENCE [LARGE SCALE GENOMIC DNA]</scope>
    <source>
        <strain evidence="2">DSM 3922</strain>
    </source>
</reference>
<accession>A0A9E7CQ94</accession>
<dbReference type="KEGG" id="aaco:K1I37_11220"/>
<accession>T0D244</accession>